<dbReference type="PANTHER" id="PTHR23242">
    <property type="entry name" value="TRANSCRIPTION FACTOR HOXA13"/>
    <property type="match status" value="1"/>
</dbReference>
<organism evidence="3 4">
    <name type="scientific">Ophiocordyceps sinensis</name>
    <dbReference type="NCBI Taxonomy" id="72228"/>
    <lineage>
        <taxon>Eukaryota</taxon>
        <taxon>Fungi</taxon>
        <taxon>Dikarya</taxon>
        <taxon>Ascomycota</taxon>
        <taxon>Pezizomycotina</taxon>
        <taxon>Sordariomycetes</taxon>
        <taxon>Hypocreomycetidae</taxon>
        <taxon>Hypocreales</taxon>
        <taxon>Ophiocordycipitaceae</taxon>
        <taxon>Ophiocordyceps</taxon>
    </lineage>
</organism>
<dbReference type="EMBL" id="JAAVMX010000003">
    <property type="protein sequence ID" value="KAF4511615.1"/>
    <property type="molecule type" value="Genomic_DNA"/>
</dbReference>
<accession>A0A8H4PW82</accession>
<feature type="transmembrane region" description="Helical" evidence="2">
    <location>
        <begin position="39"/>
        <end position="61"/>
    </location>
</feature>
<sequence>MADSGGSLKSSNGSSHIANGKPSRKAVGPRAAVKQPRGFLVWAFSLAARLIIWSAILTVLFRCPSSMDACDDKSPFICGYYFQARDAVSPHIQPYYHQYAAPYVNVARPYYDAVNSRVLTPTRAYAVHHGAPWVQRGQDYAWSQWQLNGHPRLARMQALAKDNYDRSVAPYLAKAGKTVEPYYQIAHTNSLQLFYEYMVPSLEFVRPYAARGYTIASDFAVNTALPATNLAWDRSNVFLETTVWPQLRLVYVENVEPQLVRIGERLGRYKNKAQSKVLPKQSSAVGTNPESFRSSFSKPTPQSSTLEPARAEQDAVIDATKQADAQGSAENVQYPVGAPPPKEKATEDDQTVREMVAHDLQSWQEKIATQAKEGAAENEERTNAIARRFVQENANVTGKQLVEQLNATVQSQLAHVRHKVASIAKEPAEDAEDKAVAAIRSAGLAIKGKAQAIREWHEEYLAALQKAVLDSANEFFVILAETQSLALQRIGMKWAWIDGITYRDWAKYHELRSTLSQWTEELKQLITDHPTLLEAQGASAQIEDEAMEMASTAAKELARLKDVASWKIAARDSTDNFDSNAMRLAAEAAQEAGRVKATIAEAGEEARSTAKGVAEKGTSTAKVLSSAVAGTASEAASSLSEAVVGSTSDHSQASPHKPPRSRQAENGASVDEPHTRAASGPVDAAGTILIGTRQDAASSEMGEAATSASATAEAHQADGDNLDDMAQDAIVAEEKRRKSDQPPVKAAMFGAAAQAVSDGGPILDESPDPDVYGSATAAAQAAYTGALSAASAQYSSALSVVSAQIYGTPKPVHEQLFASVSAAYDNAVGAAGQGLNEAVRAASQGVYGQPTPTSSSRPPGWEKVESLAAQRLSEGRLWAEIQYQSALIALGVATSTPTPSKAADKLVQQAKFKHYAGLGMAQDRYMSFLSGASSAWSSVTATPTPTDLVGSASSVASAAGVSATSAAQAAGSVAQSVYSAAGESASSAVEAVGSGAQSVYSAAGESASSAVEAAGSVAQKAYSAATEGVISAANAVEDSFSAVADAAGEQVYLGGSALAGTWDMVVSELSARVYAEPSAIGWYDEVVGNVGSYASEATKTAADGVSLATDCAARAGDAASAKAAQQYEAMSEMVSELVKGREPGYSESVLSRLGVIYATASASVGSVASEASAAASSLGAKVGSVASQATDGVKDGVGRAKDEL</sequence>
<evidence type="ECO:0000256" key="1">
    <source>
        <dbReference type="SAM" id="MobiDB-lite"/>
    </source>
</evidence>
<dbReference type="Proteomes" id="UP000557566">
    <property type="component" value="Unassembled WGS sequence"/>
</dbReference>
<feature type="region of interest" description="Disordered" evidence="1">
    <location>
        <begin position="273"/>
        <end position="345"/>
    </location>
</feature>
<dbReference type="PANTHER" id="PTHR23242:SF9">
    <property type="entry name" value="TRANSCRIPTION FACTOR HOXA13"/>
    <property type="match status" value="1"/>
</dbReference>
<proteinExistence type="predicted"/>
<dbReference type="OrthoDB" id="3260408at2759"/>
<feature type="region of interest" description="Disordered" evidence="1">
    <location>
        <begin position="640"/>
        <end position="720"/>
    </location>
</feature>
<evidence type="ECO:0008006" key="5">
    <source>
        <dbReference type="Google" id="ProtNLM"/>
    </source>
</evidence>
<gene>
    <name evidence="3" type="ORF">G6O67_003396</name>
</gene>
<keyword evidence="2" id="KW-1133">Transmembrane helix</keyword>
<comment type="caution">
    <text evidence="3">The sequence shown here is derived from an EMBL/GenBank/DDBJ whole genome shotgun (WGS) entry which is preliminary data.</text>
</comment>
<feature type="compositionally biased region" description="Low complexity" evidence="1">
    <location>
        <begin position="696"/>
        <end position="714"/>
    </location>
</feature>
<keyword evidence="2" id="KW-0472">Membrane</keyword>
<protein>
    <recommendedName>
        <fullName evidence="5">Transcription factor hoxa13</fullName>
    </recommendedName>
</protein>
<feature type="compositionally biased region" description="Polar residues" evidence="1">
    <location>
        <begin position="280"/>
        <end position="306"/>
    </location>
</feature>
<evidence type="ECO:0000313" key="4">
    <source>
        <dbReference type="Proteomes" id="UP000557566"/>
    </source>
</evidence>
<feature type="compositionally biased region" description="Low complexity" evidence="1">
    <location>
        <begin position="1"/>
        <end position="15"/>
    </location>
</feature>
<keyword evidence="4" id="KW-1185">Reference proteome</keyword>
<keyword evidence="2" id="KW-0812">Transmembrane</keyword>
<reference evidence="3 4" key="1">
    <citation type="journal article" date="2020" name="Genome Biol. Evol.">
        <title>A new high-quality draft genome assembly of the Chinese cordyceps Ophiocordyceps sinensis.</title>
        <authorList>
            <person name="Shu R."/>
            <person name="Zhang J."/>
            <person name="Meng Q."/>
            <person name="Zhang H."/>
            <person name="Zhou G."/>
            <person name="Li M."/>
            <person name="Wu P."/>
            <person name="Zhao Y."/>
            <person name="Chen C."/>
            <person name="Qin Q."/>
        </authorList>
    </citation>
    <scope>NUCLEOTIDE SEQUENCE [LARGE SCALE GENOMIC DNA]</scope>
    <source>
        <strain evidence="3 4">IOZ07</strain>
    </source>
</reference>
<evidence type="ECO:0000256" key="2">
    <source>
        <dbReference type="SAM" id="Phobius"/>
    </source>
</evidence>
<evidence type="ECO:0000313" key="3">
    <source>
        <dbReference type="EMBL" id="KAF4511615.1"/>
    </source>
</evidence>
<dbReference type="AlphaFoldDB" id="A0A8H4PW82"/>
<feature type="region of interest" description="Disordered" evidence="1">
    <location>
        <begin position="1"/>
        <end position="27"/>
    </location>
</feature>
<name>A0A8H4PW82_9HYPO</name>